<name>A0A2P2LXQ7_RHIMU</name>
<proteinExistence type="predicted"/>
<reference evidence="1" key="1">
    <citation type="submission" date="2018-02" db="EMBL/GenBank/DDBJ databases">
        <title>Rhizophora mucronata_Transcriptome.</title>
        <authorList>
            <person name="Meera S.P."/>
            <person name="Sreeshan A."/>
            <person name="Augustine A."/>
        </authorList>
    </citation>
    <scope>NUCLEOTIDE SEQUENCE</scope>
    <source>
        <tissue evidence="1">Leaf</tissue>
    </source>
</reference>
<evidence type="ECO:0000313" key="1">
    <source>
        <dbReference type="EMBL" id="MBX22743.1"/>
    </source>
</evidence>
<accession>A0A2P2LXQ7</accession>
<dbReference type="AlphaFoldDB" id="A0A2P2LXQ7"/>
<protein>
    <submittedName>
        <fullName evidence="1">Carboxyl-terminal-processing peptidase 1ic isoform X5</fullName>
    </submittedName>
</protein>
<sequence length="50" mass="5733">MTSKFDWKKFSITSTGKHLPIIKSFLANALNSFRRIYPTEVVPLSTCSNR</sequence>
<dbReference type="EMBL" id="GGEC01042259">
    <property type="protein sequence ID" value="MBX22743.1"/>
    <property type="molecule type" value="Transcribed_RNA"/>
</dbReference>
<organism evidence="1">
    <name type="scientific">Rhizophora mucronata</name>
    <name type="common">Asiatic mangrove</name>
    <dbReference type="NCBI Taxonomy" id="61149"/>
    <lineage>
        <taxon>Eukaryota</taxon>
        <taxon>Viridiplantae</taxon>
        <taxon>Streptophyta</taxon>
        <taxon>Embryophyta</taxon>
        <taxon>Tracheophyta</taxon>
        <taxon>Spermatophyta</taxon>
        <taxon>Magnoliopsida</taxon>
        <taxon>eudicotyledons</taxon>
        <taxon>Gunneridae</taxon>
        <taxon>Pentapetalae</taxon>
        <taxon>rosids</taxon>
        <taxon>fabids</taxon>
        <taxon>Malpighiales</taxon>
        <taxon>Rhizophoraceae</taxon>
        <taxon>Rhizophora</taxon>
    </lineage>
</organism>